<dbReference type="PANTHER" id="PTHR23149:SF27">
    <property type="entry name" value="PIN2_TERF1-INTERACTING TELOMERASE INHIBITOR 1"/>
    <property type="match status" value="1"/>
</dbReference>
<dbReference type="GO" id="GO:0003676">
    <property type="term" value="F:nucleic acid binding"/>
    <property type="evidence" value="ECO:0007669"/>
    <property type="project" value="InterPro"/>
</dbReference>
<dbReference type="InterPro" id="IPR050656">
    <property type="entry name" value="PINX1"/>
</dbReference>
<dbReference type="GO" id="GO:0005730">
    <property type="term" value="C:nucleolus"/>
    <property type="evidence" value="ECO:0007669"/>
    <property type="project" value="TreeGrafter"/>
</dbReference>
<dbReference type="GO" id="GO:0010521">
    <property type="term" value="F:telomerase inhibitor activity"/>
    <property type="evidence" value="ECO:0007669"/>
    <property type="project" value="TreeGrafter"/>
</dbReference>
<reference evidence="3 4" key="1">
    <citation type="submission" date="2020-08" db="EMBL/GenBank/DDBJ databases">
        <authorList>
            <person name="Hejnol A."/>
        </authorList>
    </citation>
    <scope>NUCLEOTIDE SEQUENCE [LARGE SCALE GENOMIC DNA]</scope>
</reference>
<evidence type="ECO:0000313" key="3">
    <source>
        <dbReference type="EMBL" id="CAD5120297.1"/>
    </source>
</evidence>
<dbReference type="EMBL" id="CAJFCJ010000012">
    <property type="protein sequence ID" value="CAD5120297.1"/>
    <property type="molecule type" value="Genomic_DNA"/>
</dbReference>
<proteinExistence type="predicted"/>
<protein>
    <recommendedName>
        <fullName evidence="2">G-patch domain-containing protein</fullName>
    </recommendedName>
</protein>
<dbReference type="Pfam" id="PF01585">
    <property type="entry name" value="G-patch"/>
    <property type="match status" value="1"/>
</dbReference>
<feature type="domain" description="G-patch" evidence="2">
    <location>
        <begin position="23"/>
        <end position="69"/>
    </location>
</feature>
<accession>A0A7I8VXN3</accession>
<keyword evidence="4" id="KW-1185">Reference proteome</keyword>
<evidence type="ECO:0000313" key="4">
    <source>
        <dbReference type="Proteomes" id="UP000549394"/>
    </source>
</evidence>
<feature type="region of interest" description="Disordered" evidence="1">
    <location>
        <begin position="97"/>
        <end position="125"/>
    </location>
</feature>
<name>A0A7I8VXN3_9ANNE</name>
<feature type="compositionally biased region" description="Polar residues" evidence="1">
    <location>
        <begin position="8"/>
        <end position="19"/>
    </location>
</feature>
<gene>
    <name evidence="3" type="ORF">DGYR_LOCUS8410</name>
</gene>
<evidence type="ECO:0000259" key="2">
    <source>
        <dbReference type="PROSITE" id="PS50174"/>
    </source>
</evidence>
<evidence type="ECO:0000256" key="1">
    <source>
        <dbReference type="SAM" id="MobiDB-lite"/>
    </source>
</evidence>
<feature type="compositionally biased region" description="Basic and acidic residues" evidence="1">
    <location>
        <begin position="98"/>
        <end position="117"/>
    </location>
</feature>
<dbReference type="PANTHER" id="PTHR23149">
    <property type="entry name" value="G PATCH DOMAIN CONTAINING PROTEIN"/>
    <property type="match status" value="1"/>
</dbReference>
<dbReference type="Proteomes" id="UP000549394">
    <property type="component" value="Unassembled WGS sequence"/>
</dbReference>
<dbReference type="PROSITE" id="PS50174">
    <property type="entry name" value="G_PATCH"/>
    <property type="match status" value="1"/>
</dbReference>
<dbReference type="OrthoDB" id="29523at2759"/>
<comment type="caution">
    <text evidence="3">The sequence shown here is derived from an EMBL/GenBank/DDBJ whole genome shotgun (WGS) entry which is preliminary data.</text>
</comment>
<dbReference type="AlphaFoldDB" id="A0A7I8VXN3"/>
<organism evidence="3 4">
    <name type="scientific">Dimorphilus gyrociliatus</name>
    <dbReference type="NCBI Taxonomy" id="2664684"/>
    <lineage>
        <taxon>Eukaryota</taxon>
        <taxon>Metazoa</taxon>
        <taxon>Spiralia</taxon>
        <taxon>Lophotrochozoa</taxon>
        <taxon>Annelida</taxon>
        <taxon>Polychaeta</taxon>
        <taxon>Polychaeta incertae sedis</taxon>
        <taxon>Dinophilidae</taxon>
        <taxon>Dimorphilus</taxon>
    </lineage>
</organism>
<dbReference type="SMART" id="SM00443">
    <property type="entry name" value="G_patch"/>
    <property type="match status" value="1"/>
</dbReference>
<feature type="region of interest" description="Disordered" evidence="1">
    <location>
        <begin position="1"/>
        <end position="26"/>
    </location>
</feature>
<sequence length="177" mass="20068">MNGKKSKQTISSNPCGNNWSKDEDKFGQKMLEKMGWEKGKGLGANLEGRAEHVKVSAKSDTRGVGFDNASSDEWLSHQTEFCDILKNLNDLHSISAKSSEEARDKKREPKMKSDRGRYVKVRKSKDIKSKSEADLSCVFGGKKKEKKGIRTVESAENMKEYFERKMKERKLKLASTN</sequence>
<dbReference type="InterPro" id="IPR000467">
    <property type="entry name" value="G_patch_dom"/>
</dbReference>